<dbReference type="AlphaFoldDB" id="A0A3N5Y3B9"/>
<dbReference type="EMBL" id="RPOK01000002">
    <property type="protein sequence ID" value="RPJ67633.1"/>
    <property type="molecule type" value="Genomic_DNA"/>
</dbReference>
<organism evidence="1 2">
    <name type="scientific">Alteromonas sediminis</name>
    <dbReference type="NCBI Taxonomy" id="2259342"/>
    <lineage>
        <taxon>Bacteria</taxon>
        <taxon>Pseudomonadati</taxon>
        <taxon>Pseudomonadota</taxon>
        <taxon>Gammaproteobacteria</taxon>
        <taxon>Alteromonadales</taxon>
        <taxon>Alteromonadaceae</taxon>
        <taxon>Alteromonas/Salinimonas group</taxon>
        <taxon>Alteromonas</taxon>
    </lineage>
</organism>
<name>A0A3N5Y3B9_9ALTE</name>
<proteinExistence type="predicted"/>
<sequence>MDRNAVDASSLSKTAIGICKEILRNNGKIEFIIDKISIAIPEHKAAFFGLSDELVSSMKTLDSLMMTIGKPPVYQDFVKQYEKEAESPTNQYCVFVEYFASYDNEA</sequence>
<comment type="caution">
    <text evidence="1">The sequence shown here is derived from an EMBL/GenBank/DDBJ whole genome shotgun (WGS) entry which is preliminary data.</text>
</comment>
<protein>
    <submittedName>
        <fullName evidence="1">Uncharacterized protein</fullName>
    </submittedName>
</protein>
<dbReference type="RefSeq" id="WP_124027533.1">
    <property type="nucleotide sequence ID" value="NZ_JBHRSN010000015.1"/>
</dbReference>
<keyword evidence="2" id="KW-1185">Reference proteome</keyword>
<reference evidence="1 2" key="1">
    <citation type="submission" date="2018-11" db="EMBL/GenBank/DDBJ databases">
        <authorList>
            <person name="Ye M.-Q."/>
            <person name="Du Z.-J."/>
        </authorList>
    </citation>
    <scope>NUCLEOTIDE SEQUENCE [LARGE SCALE GENOMIC DNA]</scope>
    <source>
        <strain evidence="1 2">U0105</strain>
    </source>
</reference>
<dbReference type="Proteomes" id="UP000275281">
    <property type="component" value="Unassembled WGS sequence"/>
</dbReference>
<accession>A0A3N5Y3B9</accession>
<evidence type="ECO:0000313" key="1">
    <source>
        <dbReference type="EMBL" id="RPJ67633.1"/>
    </source>
</evidence>
<evidence type="ECO:0000313" key="2">
    <source>
        <dbReference type="Proteomes" id="UP000275281"/>
    </source>
</evidence>
<gene>
    <name evidence="1" type="ORF">DRW07_08985</name>
</gene>